<keyword evidence="1" id="KW-1133">Transmembrane helix</keyword>
<organism evidence="2 3">
    <name type="scientific">Sphingobacterium olei</name>
    <dbReference type="NCBI Taxonomy" id="2571155"/>
    <lineage>
        <taxon>Bacteria</taxon>
        <taxon>Pseudomonadati</taxon>
        <taxon>Bacteroidota</taxon>
        <taxon>Sphingobacteriia</taxon>
        <taxon>Sphingobacteriales</taxon>
        <taxon>Sphingobacteriaceae</taxon>
        <taxon>Sphingobacterium</taxon>
    </lineage>
</organism>
<evidence type="ECO:0000256" key="1">
    <source>
        <dbReference type="SAM" id="Phobius"/>
    </source>
</evidence>
<evidence type="ECO:0000313" key="3">
    <source>
        <dbReference type="Proteomes" id="UP000306808"/>
    </source>
</evidence>
<dbReference type="Proteomes" id="UP000306808">
    <property type="component" value="Unassembled WGS sequence"/>
</dbReference>
<sequence>MDNEKTFKTKTGFCHVLPDKIVLTRDGITGNITTVTVGDNISRILIIYGGLSIGLFYFAFDNYRNGQIVQSILFGLLGAYLVYGILNSISNSATPIIDRQKIKEVKLKKAIVGLTRSRFEVLFENDQGKIKKRLIMLPGSLTNGQGETEKAIKIMTEEKLITNRKSSDNQF</sequence>
<reference evidence="2 3" key="1">
    <citation type="submission" date="2019-04" db="EMBL/GenBank/DDBJ databases">
        <title>Sphingobacterium olei sp. nov., isolated from oil-contaminated soil.</title>
        <authorList>
            <person name="Liu B."/>
        </authorList>
    </citation>
    <scope>NUCLEOTIDE SEQUENCE [LARGE SCALE GENOMIC DNA]</scope>
    <source>
        <strain evidence="2 3">HAL-9</strain>
    </source>
</reference>
<feature type="transmembrane region" description="Helical" evidence="1">
    <location>
        <begin position="72"/>
        <end position="90"/>
    </location>
</feature>
<keyword evidence="3" id="KW-1185">Reference proteome</keyword>
<keyword evidence="1" id="KW-0812">Transmembrane</keyword>
<feature type="transmembrane region" description="Helical" evidence="1">
    <location>
        <begin position="41"/>
        <end position="60"/>
    </location>
</feature>
<evidence type="ECO:0000313" key="2">
    <source>
        <dbReference type="EMBL" id="TJZ51818.1"/>
    </source>
</evidence>
<dbReference type="EMBL" id="SUME01000010">
    <property type="protein sequence ID" value="TJZ51818.1"/>
    <property type="molecule type" value="Genomic_DNA"/>
</dbReference>
<name>A0A4V5MKG2_9SPHI</name>
<comment type="caution">
    <text evidence="2">The sequence shown here is derived from an EMBL/GenBank/DDBJ whole genome shotgun (WGS) entry which is preliminary data.</text>
</comment>
<dbReference type="RefSeq" id="WP_136903126.1">
    <property type="nucleotide sequence ID" value="NZ_SUME01000010.1"/>
</dbReference>
<keyword evidence="1" id="KW-0472">Membrane</keyword>
<proteinExistence type="predicted"/>
<dbReference type="OrthoDB" id="663679at2"/>
<protein>
    <submittedName>
        <fullName evidence="2">Phosphoribosylaminoimidazolesuccinocarboxamide synthase</fullName>
    </submittedName>
</protein>
<dbReference type="AlphaFoldDB" id="A0A4V5MKG2"/>
<gene>
    <name evidence="2" type="ORF">FAZ15_19925</name>
</gene>
<accession>A0A4V5MKG2</accession>